<keyword evidence="2 5" id="KW-0689">Ribosomal protein</keyword>
<keyword evidence="8" id="KW-1185">Reference proteome</keyword>
<dbReference type="GO" id="GO:0003735">
    <property type="term" value="F:structural constituent of ribosome"/>
    <property type="evidence" value="ECO:0007669"/>
    <property type="project" value="InterPro"/>
</dbReference>
<dbReference type="Pfam" id="PF00471">
    <property type="entry name" value="Ribosomal_L33"/>
    <property type="match status" value="1"/>
</dbReference>
<evidence type="ECO:0000256" key="3">
    <source>
        <dbReference type="ARBA" id="ARBA00023274"/>
    </source>
</evidence>
<evidence type="ECO:0000256" key="5">
    <source>
        <dbReference type="HAMAP-Rule" id="MF_00294"/>
    </source>
</evidence>
<evidence type="ECO:0000313" key="8">
    <source>
        <dbReference type="Proteomes" id="UP000284109"/>
    </source>
</evidence>
<accession>A0A347SQ31</accession>
<evidence type="ECO:0000256" key="1">
    <source>
        <dbReference type="ARBA" id="ARBA00007596"/>
    </source>
</evidence>
<dbReference type="Proteomes" id="UP000284109">
    <property type="component" value="Unassembled WGS sequence"/>
</dbReference>
<evidence type="ECO:0000313" key="6">
    <source>
        <dbReference type="EMBL" id="RHW45078.1"/>
    </source>
</evidence>
<name>A0A347SQ31_9LACO</name>
<dbReference type="SUPFAM" id="SSF57829">
    <property type="entry name" value="Zn-binding ribosomal proteins"/>
    <property type="match status" value="1"/>
</dbReference>
<dbReference type="EMBL" id="QOCS01000022">
    <property type="protein sequence ID" value="RHW45078.1"/>
    <property type="molecule type" value="Genomic_DNA"/>
</dbReference>
<dbReference type="NCBIfam" id="NF001764">
    <property type="entry name" value="PRK00504.1"/>
    <property type="match status" value="1"/>
</dbReference>
<dbReference type="InterPro" id="IPR001705">
    <property type="entry name" value="Ribosomal_bL33"/>
</dbReference>
<dbReference type="KEGG" id="lbm:DS830_00850"/>
<dbReference type="Proteomes" id="UP000284822">
    <property type="component" value="Unassembled WGS sequence"/>
</dbReference>
<evidence type="ECO:0000313" key="7">
    <source>
        <dbReference type="EMBL" id="RHW51854.1"/>
    </source>
</evidence>
<dbReference type="GO" id="GO:0005737">
    <property type="term" value="C:cytoplasm"/>
    <property type="evidence" value="ECO:0007669"/>
    <property type="project" value="UniProtKB-ARBA"/>
</dbReference>
<dbReference type="OrthoDB" id="9801333at2"/>
<evidence type="ECO:0000256" key="4">
    <source>
        <dbReference type="ARBA" id="ARBA00035176"/>
    </source>
</evidence>
<evidence type="ECO:0000313" key="9">
    <source>
        <dbReference type="Proteomes" id="UP000284822"/>
    </source>
</evidence>
<protein>
    <recommendedName>
        <fullName evidence="4 5">Large ribosomal subunit protein bL33</fullName>
    </recommendedName>
</protein>
<dbReference type="Gene3D" id="2.20.28.120">
    <property type="entry name" value="Ribosomal protein L33"/>
    <property type="match status" value="1"/>
</dbReference>
<dbReference type="AlphaFoldDB" id="A0A347SQ31"/>
<dbReference type="GO" id="GO:0006412">
    <property type="term" value="P:translation"/>
    <property type="evidence" value="ECO:0007669"/>
    <property type="project" value="UniProtKB-UniRule"/>
</dbReference>
<dbReference type="GO" id="GO:1990904">
    <property type="term" value="C:ribonucleoprotein complex"/>
    <property type="evidence" value="ECO:0007669"/>
    <property type="project" value="UniProtKB-KW"/>
</dbReference>
<organism evidence="7 8">
    <name type="scientific">Bombilactobacillus bombi</name>
    <dbReference type="NCBI Taxonomy" id="1303590"/>
    <lineage>
        <taxon>Bacteria</taxon>
        <taxon>Bacillati</taxon>
        <taxon>Bacillota</taxon>
        <taxon>Bacilli</taxon>
        <taxon>Lactobacillales</taxon>
        <taxon>Lactobacillaceae</taxon>
        <taxon>Bombilactobacillus</taxon>
    </lineage>
</organism>
<comment type="similarity">
    <text evidence="1 5">Belongs to the bacterial ribosomal protein bL33 family.</text>
</comment>
<dbReference type="NCBIfam" id="TIGR01023">
    <property type="entry name" value="rpmG_bact"/>
    <property type="match status" value="1"/>
</dbReference>
<reference evidence="8 9" key="1">
    <citation type="submission" date="2018-07" db="EMBL/GenBank/DDBJ databases">
        <title>Genome sequences of six Lactobacillus spp. isolated from bumble bee guts.</title>
        <authorList>
            <person name="Motta E.V.S."/>
            <person name="Moran N.A."/>
        </authorList>
    </citation>
    <scope>NUCLEOTIDE SEQUENCE [LARGE SCALE GENOMIC DNA]</scope>
    <source>
        <strain evidence="7 8">BI-1.1</strain>
        <strain evidence="6 9">LV-8.1</strain>
    </source>
</reference>
<dbReference type="GO" id="GO:0005840">
    <property type="term" value="C:ribosome"/>
    <property type="evidence" value="ECO:0007669"/>
    <property type="project" value="UniProtKB-KW"/>
</dbReference>
<gene>
    <name evidence="5 7" type="primary">rpmG</name>
    <name evidence="7" type="ORF">DS831_00525</name>
    <name evidence="6" type="ORF">DS832_08150</name>
</gene>
<dbReference type="InterPro" id="IPR038584">
    <property type="entry name" value="Ribosomal_bL33_sf"/>
</dbReference>
<evidence type="ECO:0000256" key="2">
    <source>
        <dbReference type="ARBA" id="ARBA00022980"/>
    </source>
</evidence>
<dbReference type="InterPro" id="IPR011332">
    <property type="entry name" value="Ribosomal_zn-bd"/>
</dbReference>
<dbReference type="RefSeq" id="WP_118899390.1">
    <property type="nucleotide sequence ID" value="NZ_CP031513.1"/>
</dbReference>
<dbReference type="EMBL" id="QOCR01000001">
    <property type="protein sequence ID" value="RHW51854.1"/>
    <property type="molecule type" value="Genomic_DNA"/>
</dbReference>
<keyword evidence="3 5" id="KW-0687">Ribonucleoprotein</keyword>
<sequence length="49" mass="5772">MATKKVILECSICGAHNYKTNVSPQHTKRLILKKYCSKCQQHTWHQETR</sequence>
<comment type="caution">
    <text evidence="7">The sequence shown here is derived from an EMBL/GenBank/DDBJ whole genome shotgun (WGS) entry which is preliminary data.</text>
</comment>
<dbReference type="HAMAP" id="MF_00294">
    <property type="entry name" value="Ribosomal_bL33"/>
    <property type="match status" value="1"/>
</dbReference>
<proteinExistence type="inferred from homology"/>